<accession>A0A4Z1PQV9</accession>
<keyword evidence="3" id="KW-1185">Reference proteome</keyword>
<dbReference type="EMBL" id="SNSC02000002">
    <property type="protein sequence ID" value="TID26525.1"/>
    <property type="molecule type" value="Genomic_DNA"/>
</dbReference>
<evidence type="ECO:0000313" key="2">
    <source>
        <dbReference type="EMBL" id="TID26525.1"/>
    </source>
</evidence>
<gene>
    <name evidence="2" type="ORF">E6O75_ATG01018</name>
</gene>
<protein>
    <submittedName>
        <fullName evidence="2">Uncharacterized protein</fullName>
    </submittedName>
</protein>
<evidence type="ECO:0000313" key="3">
    <source>
        <dbReference type="Proteomes" id="UP000298493"/>
    </source>
</evidence>
<dbReference type="AlphaFoldDB" id="A0A4Z1PQV9"/>
<sequence>MKSSIATLLSLVATSAAQIFCIQAITTTVPYLPALTLAANNSCPTASSAKYYSVDGAAGCCSDAATAVTLQSTAGLACCPCAAQCTGYMPKIQAWTLIDDKLQITGPASLTAMATSAPTAITTGQYRPSLKFSYLNERV</sequence>
<reference evidence="2 3" key="1">
    <citation type="submission" date="2019-04" db="EMBL/GenBank/DDBJ databases">
        <title>High contiguity whole genome sequence and gene annotation resource for two Venturia nashicola isolates.</title>
        <authorList>
            <person name="Prokchorchik M."/>
            <person name="Won K."/>
            <person name="Lee Y."/>
            <person name="Choi E.D."/>
            <person name="Segonzac C."/>
            <person name="Sohn K.H."/>
        </authorList>
    </citation>
    <scope>NUCLEOTIDE SEQUENCE [LARGE SCALE GENOMIC DNA]</scope>
    <source>
        <strain evidence="2 3">PRI2</strain>
    </source>
</reference>
<keyword evidence="1" id="KW-0732">Signal</keyword>
<comment type="caution">
    <text evidence="2">The sequence shown here is derived from an EMBL/GenBank/DDBJ whole genome shotgun (WGS) entry which is preliminary data.</text>
</comment>
<organism evidence="2 3">
    <name type="scientific">Venturia nashicola</name>
    <dbReference type="NCBI Taxonomy" id="86259"/>
    <lineage>
        <taxon>Eukaryota</taxon>
        <taxon>Fungi</taxon>
        <taxon>Dikarya</taxon>
        <taxon>Ascomycota</taxon>
        <taxon>Pezizomycotina</taxon>
        <taxon>Dothideomycetes</taxon>
        <taxon>Pleosporomycetidae</taxon>
        <taxon>Venturiales</taxon>
        <taxon>Venturiaceae</taxon>
        <taxon>Venturia</taxon>
    </lineage>
</organism>
<dbReference type="OrthoDB" id="3939101at2759"/>
<proteinExistence type="predicted"/>
<name>A0A4Z1PQV9_9PEZI</name>
<feature type="chain" id="PRO_5021306953" evidence="1">
    <location>
        <begin position="18"/>
        <end position="139"/>
    </location>
</feature>
<feature type="signal peptide" evidence="1">
    <location>
        <begin position="1"/>
        <end position="17"/>
    </location>
</feature>
<evidence type="ECO:0000256" key="1">
    <source>
        <dbReference type="SAM" id="SignalP"/>
    </source>
</evidence>
<dbReference type="Proteomes" id="UP000298493">
    <property type="component" value="Unassembled WGS sequence"/>
</dbReference>